<keyword evidence="2 3" id="KW-0808">Transferase</keyword>
<evidence type="ECO:0000313" key="3">
    <source>
        <dbReference type="EMBL" id="MBM6923634.1"/>
    </source>
</evidence>
<dbReference type="SUPFAM" id="SSF53335">
    <property type="entry name" value="S-adenosyl-L-methionine-dependent methyltransferases"/>
    <property type="match status" value="1"/>
</dbReference>
<dbReference type="Proteomes" id="UP000724149">
    <property type="component" value="Unassembled WGS sequence"/>
</dbReference>
<evidence type="ECO:0000256" key="2">
    <source>
        <dbReference type="ARBA" id="ARBA00022679"/>
    </source>
</evidence>
<comment type="caution">
    <text evidence="3">The sequence shown here is derived from an EMBL/GenBank/DDBJ whole genome shotgun (WGS) entry which is preliminary data.</text>
</comment>
<dbReference type="GO" id="GO:0052913">
    <property type="term" value="F:16S rRNA (guanine(966)-N(2))-methyltransferase activity"/>
    <property type="evidence" value="ECO:0007669"/>
    <property type="project" value="UniProtKB-EC"/>
</dbReference>
<dbReference type="InterPro" id="IPR002052">
    <property type="entry name" value="DNA_methylase_N6_adenine_CS"/>
</dbReference>
<evidence type="ECO:0000313" key="4">
    <source>
        <dbReference type="Proteomes" id="UP000724149"/>
    </source>
</evidence>
<dbReference type="EMBL" id="JACSNR010000007">
    <property type="protein sequence ID" value="MBM6923634.1"/>
    <property type="molecule type" value="Genomic_DNA"/>
</dbReference>
<reference evidence="3 4" key="1">
    <citation type="journal article" date="2021" name="Sci. Rep.">
        <title>The distribution of antibiotic resistance genes in chicken gut microbiota commensals.</title>
        <authorList>
            <person name="Juricova H."/>
            <person name="Matiasovicova J."/>
            <person name="Kubasova T."/>
            <person name="Cejkova D."/>
            <person name="Rychlik I."/>
        </authorList>
    </citation>
    <scope>NUCLEOTIDE SEQUENCE [LARGE SCALE GENOMIC DNA]</scope>
    <source>
        <strain evidence="3 4">An564</strain>
    </source>
</reference>
<evidence type="ECO:0000256" key="1">
    <source>
        <dbReference type="ARBA" id="ARBA00022603"/>
    </source>
</evidence>
<dbReference type="PROSITE" id="PS00092">
    <property type="entry name" value="N6_MTASE"/>
    <property type="match status" value="1"/>
</dbReference>
<dbReference type="NCBIfam" id="TIGR00095">
    <property type="entry name" value="16S rRNA (guanine(966)-N(2))-methyltransferase RsmD"/>
    <property type="match status" value="1"/>
</dbReference>
<dbReference type="EC" id="2.1.1.171" evidence="3"/>
<proteinExistence type="predicted"/>
<dbReference type="Gene3D" id="3.40.50.150">
    <property type="entry name" value="Vaccinia Virus protein VP39"/>
    <property type="match status" value="1"/>
</dbReference>
<dbReference type="InterPro" id="IPR029063">
    <property type="entry name" value="SAM-dependent_MTases_sf"/>
</dbReference>
<keyword evidence="4" id="KW-1185">Reference proteome</keyword>
<dbReference type="Pfam" id="PF03602">
    <property type="entry name" value="Cons_hypoth95"/>
    <property type="match status" value="1"/>
</dbReference>
<keyword evidence="1 3" id="KW-0489">Methyltransferase</keyword>
<sequence>MRVITGIARGRKLRSPDGYDVRPTTEITKEALFSILQFELEGARVLDLFAGSGQLGIEALSRGAGFCTFVDSARASQDLVRQNLTSTGLGANARVMPMDYLAFLQSTRETFDIALLDPPYAKGMIDQALPLLAEKMSESGVIVCETDKKEELPAQAGPFGIYREYRYGKSKLTVYRRRDSDE</sequence>
<accession>A0ABS2GQF9</accession>
<dbReference type="PIRSF" id="PIRSF004553">
    <property type="entry name" value="CHP00095"/>
    <property type="match status" value="1"/>
</dbReference>
<name>A0ABS2GQF9_9FIRM</name>
<protein>
    <submittedName>
        <fullName evidence="3">16S rRNA (Guanine(966)-N(2))-methyltransferase RsmD</fullName>
        <ecNumber evidence="3">2.1.1.171</ecNumber>
    </submittedName>
</protein>
<organism evidence="3 4">
    <name type="scientific">Hydrogenoanaerobacterium saccharovorans</name>
    <dbReference type="NCBI Taxonomy" id="474960"/>
    <lineage>
        <taxon>Bacteria</taxon>
        <taxon>Bacillati</taxon>
        <taxon>Bacillota</taxon>
        <taxon>Clostridia</taxon>
        <taxon>Eubacteriales</taxon>
        <taxon>Oscillospiraceae</taxon>
        <taxon>Hydrogenoanaerobacterium</taxon>
    </lineage>
</organism>
<dbReference type="PANTHER" id="PTHR43542:SF1">
    <property type="entry name" value="METHYLTRANSFERASE"/>
    <property type="match status" value="1"/>
</dbReference>
<dbReference type="CDD" id="cd02440">
    <property type="entry name" value="AdoMet_MTases"/>
    <property type="match status" value="1"/>
</dbReference>
<dbReference type="PANTHER" id="PTHR43542">
    <property type="entry name" value="METHYLTRANSFERASE"/>
    <property type="match status" value="1"/>
</dbReference>
<dbReference type="InterPro" id="IPR004398">
    <property type="entry name" value="RNA_MeTrfase_RsmD"/>
</dbReference>
<dbReference type="RefSeq" id="WP_177503706.1">
    <property type="nucleotide sequence ID" value="NZ_JACSNR010000007.1"/>
</dbReference>
<gene>
    <name evidence="3" type="primary">rsmD</name>
    <name evidence="3" type="ORF">H9X81_08030</name>
</gene>